<name>A0A380PB14_STRGR</name>
<reference evidence="2 3" key="1">
    <citation type="submission" date="2018-06" db="EMBL/GenBank/DDBJ databases">
        <authorList>
            <consortium name="Pathogen Informatics"/>
            <person name="Doyle S."/>
        </authorList>
    </citation>
    <scope>NUCLEOTIDE SEQUENCE [LARGE SCALE GENOMIC DNA]</scope>
    <source>
        <strain evidence="2 3">NCTC7807</strain>
    </source>
</reference>
<evidence type="ECO:0000259" key="1">
    <source>
        <dbReference type="Pfam" id="PF12680"/>
    </source>
</evidence>
<dbReference type="InterPro" id="IPR032710">
    <property type="entry name" value="NTF2-like_dom_sf"/>
</dbReference>
<evidence type="ECO:0000313" key="3">
    <source>
        <dbReference type="Proteomes" id="UP000254150"/>
    </source>
</evidence>
<dbReference type="Proteomes" id="UP000254150">
    <property type="component" value="Unassembled WGS sequence"/>
</dbReference>
<dbReference type="InterPro" id="IPR037401">
    <property type="entry name" value="SnoaL-like"/>
</dbReference>
<sequence>MPIDNGRPPTPAEIFGAALESLNGEDLDGLIERCTDDVVFEFPFAPNGKPRRIEGKDQVRDYLGALPGIEITAPPSIDVHQTTDPDKAVIEMRATGRVTTTGAPFDQSYVVVLVVSDGLISRYRDYWNPLVALETEKSA</sequence>
<evidence type="ECO:0000313" key="2">
    <source>
        <dbReference type="EMBL" id="SUP62383.1"/>
    </source>
</evidence>
<gene>
    <name evidence="2" type="primary">yesE</name>
    <name evidence="2" type="ORF">NCTC7807_05548</name>
</gene>
<dbReference type="AlphaFoldDB" id="A0A380PB14"/>
<dbReference type="GeneID" id="95072480"/>
<dbReference type="RefSeq" id="WP_115069810.1">
    <property type="nucleotide sequence ID" value="NZ_UHID01000009.1"/>
</dbReference>
<protein>
    <submittedName>
        <fullName evidence="2">Phenazine biosynthesis protein A/B</fullName>
    </submittedName>
</protein>
<proteinExistence type="predicted"/>
<dbReference type="Gene3D" id="3.10.450.50">
    <property type="match status" value="1"/>
</dbReference>
<feature type="domain" description="SnoaL-like" evidence="1">
    <location>
        <begin position="19"/>
        <end position="123"/>
    </location>
</feature>
<accession>A0A380PB14</accession>
<dbReference type="SUPFAM" id="SSF54427">
    <property type="entry name" value="NTF2-like"/>
    <property type="match status" value="1"/>
</dbReference>
<dbReference type="EMBL" id="UHID01000009">
    <property type="protein sequence ID" value="SUP62383.1"/>
    <property type="molecule type" value="Genomic_DNA"/>
</dbReference>
<dbReference type="Pfam" id="PF12680">
    <property type="entry name" value="SnoaL_2"/>
    <property type="match status" value="1"/>
</dbReference>
<organism evidence="2 3">
    <name type="scientific">Streptomyces griseus</name>
    <dbReference type="NCBI Taxonomy" id="1911"/>
    <lineage>
        <taxon>Bacteria</taxon>
        <taxon>Bacillati</taxon>
        <taxon>Actinomycetota</taxon>
        <taxon>Actinomycetes</taxon>
        <taxon>Kitasatosporales</taxon>
        <taxon>Streptomycetaceae</taxon>
        <taxon>Streptomyces</taxon>
    </lineage>
</organism>